<accession>A0A160NZ13</accession>
<dbReference type="Proteomes" id="UP000217676">
    <property type="component" value="Chromosome"/>
</dbReference>
<evidence type="ECO:0008006" key="3">
    <source>
        <dbReference type="Google" id="ProtNLM"/>
    </source>
</evidence>
<dbReference type="AlphaFoldDB" id="A0A160NZ13"/>
<evidence type="ECO:0000313" key="2">
    <source>
        <dbReference type="Proteomes" id="UP000217676"/>
    </source>
</evidence>
<proteinExistence type="predicted"/>
<name>A0A160NZ13_STRLU</name>
<reference evidence="1 2" key="1">
    <citation type="journal article" date="2016" name="Genome Announc.">
        <title>Complete Genome Sequence of Thiostrepton-Producing Streptomyces laurentii ATCC 31255.</title>
        <authorList>
            <person name="Doi K."/>
            <person name="Fujino Y."/>
            <person name="Nagayoshi Y."/>
            <person name="Ohshima T."/>
            <person name="Ogata S."/>
        </authorList>
    </citation>
    <scope>NUCLEOTIDE SEQUENCE [LARGE SCALE GENOMIC DNA]</scope>
    <source>
        <strain evidence="1 2">ATCC 31255</strain>
    </source>
</reference>
<protein>
    <recommendedName>
        <fullName evidence="3">Head-to-tail stopper</fullName>
    </recommendedName>
</protein>
<keyword evidence="2" id="KW-1185">Reference proteome</keyword>
<dbReference type="EMBL" id="AP017424">
    <property type="protein sequence ID" value="BAU83130.1"/>
    <property type="molecule type" value="Genomic_DNA"/>
</dbReference>
<evidence type="ECO:0000313" key="1">
    <source>
        <dbReference type="EMBL" id="BAU83130.1"/>
    </source>
</evidence>
<sequence length="114" mass="12671">MSVHYTQTVVIIRAPFVVDRYGNATTVRDWTNATRTTVHRVSVQPDASTEDTGDRPVVVTGWRLATRRGVDVDLQPGDRVVALGRLLDVDGDVARWTVSGRHHHTEARLKEVTG</sequence>
<organism evidence="1 2">
    <name type="scientific">Streptomyces laurentii</name>
    <dbReference type="NCBI Taxonomy" id="39478"/>
    <lineage>
        <taxon>Bacteria</taxon>
        <taxon>Bacillati</taxon>
        <taxon>Actinomycetota</taxon>
        <taxon>Actinomycetes</taxon>
        <taxon>Kitasatosporales</taxon>
        <taxon>Streptomycetaceae</taxon>
        <taxon>Streptomyces</taxon>
    </lineage>
</organism>
<gene>
    <name evidence="1" type="ORF">SLA_2197</name>
</gene>
<dbReference type="KEGG" id="slau:SLA_2197"/>